<protein>
    <submittedName>
        <fullName evidence="3">Tat pathway signal protein</fullName>
    </submittedName>
</protein>
<name>A0A974P432_9CAUL</name>
<gene>
    <name evidence="3" type="ORF">JKL49_04050</name>
</gene>
<dbReference type="AlphaFoldDB" id="A0A974P432"/>
<accession>A0A974P432</accession>
<organism evidence="3">
    <name type="scientific">Phenylobacterium glaciei</name>
    <dbReference type="NCBI Taxonomy" id="2803784"/>
    <lineage>
        <taxon>Bacteria</taxon>
        <taxon>Pseudomonadati</taxon>
        <taxon>Pseudomonadota</taxon>
        <taxon>Alphaproteobacteria</taxon>
        <taxon>Caulobacterales</taxon>
        <taxon>Caulobacteraceae</taxon>
        <taxon>Phenylobacterium</taxon>
    </lineage>
</organism>
<feature type="region of interest" description="Disordered" evidence="1">
    <location>
        <begin position="79"/>
        <end position="113"/>
    </location>
</feature>
<sequence>MDRRRLLSLAALAAALPAAAQASGGGEKTEKKKGGGLSYLQLPTLTATIMRVDGRRGVLTVETGIDIPDVALRARAELLAPGSGRASSRPCRSTPRAWRPPPPPTPSSSRTNCSAKPTVCWAAPAASCCWAPSW</sequence>
<evidence type="ECO:0000256" key="1">
    <source>
        <dbReference type="SAM" id="MobiDB-lite"/>
    </source>
</evidence>
<reference evidence="3" key="1">
    <citation type="submission" date="2021-01" db="EMBL/GenBank/DDBJ databases">
        <title>Genome sequence of Phenylobacterium sp. 20VBR1 isolated from a valley glaceir, Ny-Alesund, Svalbard.</title>
        <authorList>
            <person name="Thomas F.A."/>
            <person name="Krishnan K.P."/>
            <person name="Sinha R.K."/>
        </authorList>
    </citation>
    <scope>NUCLEOTIDE SEQUENCE</scope>
    <source>
        <strain evidence="3">20VBR1</strain>
    </source>
</reference>
<keyword evidence="2" id="KW-0732">Signal</keyword>
<evidence type="ECO:0000313" key="3">
    <source>
        <dbReference type="EMBL" id="QQZ50649.1"/>
    </source>
</evidence>
<evidence type="ECO:0000256" key="2">
    <source>
        <dbReference type="SAM" id="SignalP"/>
    </source>
</evidence>
<feature type="chain" id="PRO_5037929777" evidence="2">
    <location>
        <begin position="23"/>
        <end position="134"/>
    </location>
</feature>
<proteinExistence type="predicted"/>
<dbReference type="EMBL" id="CP068570">
    <property type="protein sequence ID" value="QQZ50649.1"/>
    <property type="molecule type" value="Genomic_DNA"/>
</dbReference>
<feature type="signal peptide" evidence="2">
    <location>
        <begin position="1"/>
        <end position="22"/>
    </location>
</feature>